<keyword evidence="2" id="KW-1185">Reference proteome</keyword>
<sequence length="114" mass="13510">MLKIYSWWNKWYRRIVTRSRNLGVLFIYHTNLWRYNSQKALDAVLNGRPQQTTRVPFMITRKMRKSLASLGYTEQDINKMTPSQATNAVNRCIQKSTIGQLSSESQMKHVERKD</sequence>
<dbReference type="AlphaFoldDB" id="A0A9X0D5I2"/>
<name>A0A9X0D5I2_9CNID</name>
<comment type="caution">
    <text evidence="1">The sequence shown here is derived from an EMBL/GenBank/DDBJ whole genome shotgun (WGS) entry which is preliminary data.</text>
</comment>
<dbReference type="OrthoDB" id="5953035at2759"/>
<proteinExistence type="predicted"/>
<organism evidence="1 2">
    <name type="scientific">Desmophyllum pertusum</name>
    <dbReference type="NCBI Taxonomy" id="174260"/>
    <lineage>
        <taxon>Eukaryota</taxon>
        <taxon>Metazoa</taxon>
        <taxon>Cnidaria</taxon>
        <taxon>Anthozoa</taxon>
        <taxon>Hexacorallia</taxon>
        <taxon>Scleractinia</taxon>
        <taxon>Caryophylliina</taxon>
        <taxon>Caryophylliidae</taxon>
        <taxon>Desmophyllum</taxon>
    </lineage>
</organism>
<dbReference type="EMBL" id="MU825880">
    <property type="protein sequence ID" value="KAJ7385604.1"/>
    <property type="molecule type" value="Genomic_DNA"/>
</dbReference>
<dbReference type="Proteomes" id="UP001163046">
    <property type="component" value="Unassembled WGS sequence"/>
</dbReference>
<reference evidence="1" key="1">
    <citation type="submission" date="2023-01" db="EMBL/GenBank/DDBJ databases">
        <title>Genome assembly of the deep-sea coral Lophelia pertusa.</title>
        <authorList>
            <person name="Herrera S."/>
            <person name="Cordes E."/>
        </authorList>
    </citation>
    <scope>NUCLEOTIDE SEQUENCE</scope>
    <source>
        <strain evidence="1">USNM1676648</strain>
        <tissue evidence="1">Polyp</tissue>
    </source>
</reference>
<accession>A0A9X0D5I2</accession>
<gene>
    <name evidence="1" type="ORF">OS493_015189</name>
</gene>
<evidence type="ECO:0000313" key="2">
    <source>
        <dbReference type="Proteomes" id="UP001163046"/>
    </source>
</evidence>
<protein>
    <submittedName>
        <fullName evidence="1">Uncharacterized protein</fullName>
    </submittedName>
</protein>
<evidence type="ECO:0000313" key="1">
    <source>
        <dbReference type="EMBL" id="KAJ7385604.1"/>
    </source>
</evidence>